<dbReference type="EMBL" id="JADBGQ010000002">
    <property type="protein sequence ID" value="KAG5408258.1"/>
    <property type="molecule type" value="Genomic_DNA"/>
</dbReference>
<protein>
    <recommendedName>
        <fullName evidence="1">Replication protein A 70 kDa DNA-binding subunit B/D first OB fold domain-containing protein</fullName>
    </recommendedName>
</protein>
<feature type="non-terminal residue" evidence="2">
    <location>
        <position position="125"/>
    </location>
</feature>
<feature type="domain" description="Replication protein A 70 kDa DNA-binding subunit B/D first OB fold" evidence="1">
    <location>
        <begin position="10"/>
        <end position="74"/>
    </location>
</feature>
<reference evidence="2 3" key="1">
    <citation type="submission" date="2021-03" db="EMBL/GenBank/DDBJ databases">
        <authorList>
            <person name="King G.J."/>
            <person name="Bancroft I."/>
            <person name="Baten A."/>
            <person name="Bloomfield J."/>
            <person name="Borpatragohain P."/>
            <person name="He Z."/>
            <person name="Irish N."/>
            <person name="Irwin J."/>
            <person name="Liu K."/>
            <person name="Mauleon R.P."/>
            <person name="Moore J."/>
            <person name="Morris R."/>
            <person name="Ostergaard L."/>
            <person name="Wang B."/>
            <person name="Wells R."/>
        </authorList>
    </citation>
    <scope>NUCLEOTIDE SEQUENCE [LARGE SCALE GENOMIC DNA]</scope>
    <source>
        <strain evidence="2">R-o-18</strain>
        <tissue evidence="2">Leaf</tissue>
    </source>
</reference>
<name>A0ABQ7NBH7_BRACM</name>
<keyword evidence="3" id="KW-1185">Reference proteome</keyword>
<sequence length="125" mass="14156">MPGARTLHCVIVLGDEKGFTMEATLPFDVALPKGIYLKEADWFEISNFNLIRVIELIRTTRSKYNIKFTFATTYIKIQPIIDSKFLSLANFTAILKGGLKFLTNLKGCSQVLFDPNMAEIQNFKS</sequence>
<dbReference type="Pfam" id="PF02721">
    <property type="entry name" value="DUF223"/>
    <property type="match status" value="1"/>
</dbReference>
<proteinExistence type="predicted"/>
<accession>A0ABQ7NBH7</accession>
<gene>
    <name evidence="2" type="primary">A02g500570.1_BraROA</name>
    <name evidence="2" type="ORF">IGI04_004577</name>
</gene>
<evidence type="ECO:0000313" key="3">
    <source>
        <dbReference type="Proteomes" id="UP000823674"/>
    </source>
</evidence>
<comment type="caution">
    <text evidence="2">The sequence shown here is derived from an EMBL/GenBank/DDBJ whole genome shotgun (WGS) entry which is preliminary data.</text>
</comment>
<dbReference type="Proteomes" id="UP000823674">
    <property type="component" value="Chromosome A02"/>
</dbReference>
<evidence type="ECO:0000313" key="2">
    <source>
        <dbReference type="EMBL" id="KAG5408258.1"/>
    </source>
</evidence>
<evidence type="ECO:0000259" key="1">
    <source>
        <dbReference type="Pfam" id="PF02721"/>
    </source>
</evidence>
<dbReference type="InterPro" id="IPR003871">
    <property type="entry name" value="RFA1B/D_OB_1st"/>
</dbReference>
<organism evidence="2 3">
    <name type="scientific">Brassica rapa subsp. trilocularis</name>
    <dbReference type="NCBI Taxonomy" id="1813537"/>
    <lineage>
        <taxon>Eukaryota</taxon>
        <taxon>Viridiplantae</taxon>
        <taxon>Streptophyta</taxon>
        <taxon>Embryophyta</taxon>
        <taxon>Tracheophyta</taxon>
        <taxon>Spermatophyta</taxon>
        <taxon>Magnoliopsida</taxon>
        <taxon>eudicotyledons</taxon>
        <taxon>Gunneridae</taxon>
        <taxon>Pentapetalae</taxon>
        <taxon>rosids</taxon>
        <taxon>malvids</taxon>
        <taxon>Brassicales</taxon>
        <taxon>Brassicaceae</taxon>
        <taxon>Brassiceae</taxon>
        <taxon>Brassica</taxon>
    </lineage>
</organism>